<dbReference type="EMBL" id="CAMXCT010006560">
    <property type="protein sequence ID" value="CAI4015979.1"/>
    <property type="molecule type" value="Genomic_DNA"/>
</dbReference>
<reference evidence="2 3" key="2">
    <citation type="submission" date="2024-05" db="EMBL/GenBank/DDBJ databases">
        <authorList>
            <person name="Chen Y."/>
            <person name="Shah S."/>
            <person name="Dougan E. K."/>
            <person name="Thang M."/>
            <person name="Chan C."/>
        </authorList>
    </citation>
    <scope>NUCLEOTIDE SEQUENCE [LARGE SCALE GENOMIC DNA]</scope>
</reference>
<dbReference type="Gene3D" id="1.25.40.20">
    <property type="entry name" value="Ankyrin repeat-containing domain"/>
    <property type="match status" value="1"/>
</dbReference>
<accession>A0A9P1DUN2</accession>
<organism evidence="1">
    <name type="scientific">Cladocopium goreaui</name>
    <dbReference type="NCBI Taxonomy" id="2562237"/>
    <lineage>
        <taxon>Eukaryota</taxon>
        <taxon>Sar</taxon>
        <taxon>Alveolata</taxon>
        <taxon>Dinophyceae</taxon>
        <taxon>Suessiales</taxon>
        <taxon>Symbiodiniaceae</taxon>
        <taxon>Cladocopium</taxon>
    </lineage>
</organism>
<dbReference type="SUPFAM" id="SSF48403">
    <property type="entry name" value="Ankyrin repeat"/>
    <property type="match status" value="1"/>
</dbReference>
<dbReference type="EMBL" id="CAMXCT030006560">
    <property type="protein sequence ID" value="CAL4803291.1"/>
    <property type="molecule type" value="Genomic_DNA"/>
</dbReference>
<evidence type="ECO:0000313" key="3">
    <source>
        <dbReference type="Proteomes" id="UP001152797"/>
    </source>
</evidence>
<sequence>MTRWMKILRGLCMARIRQWQTAGSRFHPNAKRPRRTANVVIEEMRMLSFMKRDRLSEKLQSSIFGMEEVYPVHVAAYFGDDDAMDFMIASRADPNKKTSMGRTALAVAREFNTCGSHDRFIAMLITQSEP</sequence>
<gene>
    <name evidence="1" type="ORF">C1SCF055_LOCUS40765</name>
</gene>
<evidence type="ECO:0000313" key="2">
    <source>
        <dbReference type="EMBL" id="CAL4803291.1"/>
    </source>
</evidence>
<comment type="caution">
    <text evidence="1">The sequence shown here is derived from an EMBL/GenBank/DDBJ whole genome shotgun (WGS) entry which is preliminary data.</text>
</comment>
<evidence type="ECO:0000313" key="1">
    <source>
        <dbReference type="EMBL" id="CAI4015979.1"/>
    </source>
</evidence>
<dbReference type="Proteomes" id="UP001152797">
    <property type="component" value="Unassembled WGS sequence"/>
</dbReference>
<dbReference type="EMBL" id="CAMXCT020006560">
    <property type="protein sequence ID" value="CAL1169354.1"/>
    <property type="molecule type" value="Genomic_DNA"/>
</dbReference>
<proteinExistence type="predicted"/>
<dbReference type="InterPro" id="IPR036770">
    <property type="entry name" value="Ankyrin_rpt-contain_sf"/>
</dbReference>
<dbReference type="AlphaFoldDB" id="A0A9P1DUN2"/>
<protein>
    <submittedName>
        <fullName evidence="2">NADPH-dependent diflavin oxidoreductase 1</fullName>
    </submittedName>
</protein>
<keyword evidence="3" id="KW-1185">Reference proteome</keyword>
<name>A0A9P1DUN2_9DINO</name>
<reference evidence="1" key="1">
    <citation type="submission" date="2022-10" db="EMBL/GenBank/DDBJ databases">
        <authorList>
            <person name="Chen Y."/>
            <person name="Dougan E. K."/>
            <person name="Chan C."/>
            <person name="Rhodes N."/>
            <person name="Thang M."/>
        </authorList>
    </citation>
    <scope>NUCLEOTIDE SEQUENCE</scope>
</reference>
<dbReference type="OrthoDB" id="426293at2759"/>